<gene>
    <name evidence="4" type="ORF">WT56_34215</name>
</gene>
<dbReference type="AlphaFoldDB" id="A0A132ENB7"/>
<dbReference type="CDD" id="cd06911">
    <property type="entry name" value="VirB9_CagX_TrbG"/>
    <property type="match status" value="1"/>
</dbReference>
<evidence type="ECO:0000256" key="2">
    <source>
        <dbReference type="ARBA" id="ARBA00022729"/>
    </source>
</evidence>
<dbReference type="InterPro" id="IPR033645">
    <property type="entry name" value="VirB9/CagX/TrbG_C"/>
</dbReference>
<dbReference type="InterPro" id="IPR010258">
    <property type="entry name" value="Conjugal_tfr_TrbG/VirB9/CagX"/>
</dbReference>
<feature type="signal peptide" evidence="3">
    <location>
        <begin position="1"/>
        <end position="19"/>
    </location>
</feature>
<evidence type="ECO:0000313" key="5">
    <source>
        <dbReference type="Proteomes" id="UP000062912"/>
    </source>
</evidence>
<reference evidence="4 5" key="1">
    <citation type="submission" date="2015-11" db="EMBL/GenBank/DDBJ databases">
        <title>Expanding the genomic diversity of Burkholderia species for the development of highly accurate diagnostics.</title>
        <authorList>
            <person name="Sahl J."/>
            <person name="Keim P."/>
            <person name="Wagner D."/>
        </authorList>
    </citation>
    <scope>NUCLEOTIDE SEQUENCE [LARGE SCALE GENOMIC DNA]</scope>
    <source>
        <strain evidence="4 5">MSMB368WGS</strain>
    </source>
</reference>
<dbReference type="Pfam" id="PF03524">
    <property type="entry name" value="CagX"/>
    <property type="match status" value="1"/>
</dbReference>
<organism evidence="4 5">
    <name type="scientific">Burkholderia pseudomultivorans</name>
    <dbReference type="NCBI Taxonomy" id="1207504"/>
    <lineage>
        <taxon>Bacteria</taxon>
        <taxon>Pseudomonadati</taxon>
        <taxon>Pseudomonadota</taxon>
        <taxon>Betaproteobacteria</taxon>
        <taxon>Burkholderiales</taxon>
        <taxon>Burkholderiaceae</taxon>
        <taxon>Burkholderia</taxon>
        <taxon>Burkholderia cepacia complex</taxon>
    </lineage>
</organism>
<dbReference type="Proteomes" id="UP000062912">
    <property type="component" value="Unassembled WGS sequence"/>
</dbReference>
<dbReference type="InterPro" id="IPR038161">
    <property type="entry name" value="VirB9/CagX/TrbG_C_sf"/>
</dbReference>
<evidence type="ECO:0000256" key="3">
    <source>
        <dbReference type="SAM" id="SignalP"/>
    </source>
</evidence>
<evidence type="ECO:0000313" key="4">
    <source>
        <dbReference type="EMBL" id="KWF37397.1"/>
    </source>
</evidence>
<keyword evidence="2 3" id="KW-0732">Signal</keyword>
<comment type="similarity">
    <text evidence="1">Belongs to the TrbG/VirB9 family.</text>
</comment>
<dbReference type="EMBL" id="LPJR01000002">
    <property type="protein sequence ID" value="KWF37397.1"/>
    <property type="molecule type" value="Genomic_DNA"/>
</dbReference>
<evidence type="ECO:0008006" key="6">
    <source>
        <dbReference type="Google" id="ProtNLM"/>
    </source>
</evidence>
<protein>
    <recommendedName>
        <fullName evidence="6">Conjugal transfer protein TrbG/VirB9/CagX</fullName>
    </recommendedName>
</protein>
<accession>A0A132ENB7</accession>
<sequence>MKRLSMMVMLAVASLPAIARVIPGPCGTDPNVQCAVYDKNEVYEIATAPGKAVLLMLEDGEAVADNGAGMGDGKAWSASKGKNWVQFKPTKIKPDTNFLVVTNKRTYVFSLVTAKRGEPTTWMLRFDYPDTRAKNAAELARKQELARGLAASASAQSVHRNDQYMKRGDDALSPTAMWDDGTLTYLQYATGRDLPRVFAILPDGSEALANVHMDGDTLVVHGVGREWVLRLGNAVMGIRNDGFAPDGNYNASGTTVPGMVRITKEQSK</sequence>
<name>A0A132ENB7_9BURK</name>
<proteinExistence type="inferred from homology"/>
<evidence type="ECO:0000256" key="1">
    <source>
        <dbReference type="ARBA" id="ARBA00006135"/>
    </source>
</evidence>
<comment type="caution">
    <text evidence="4">The sequence shown here is derived from an EMBL/GenBank/DDBJ whole genome shotgun (WGS) entry which is preliminary data.</text>
</comment>
<feature type="chain" id="PRO_5007290974" description="Conjugal transfer protein TrbG/VirB9/CagX" evidence="3">
    <location>
        <begin position="20"/>
        <end position="268"/>
    </location>
</feature>
<dbReference type="Gene3D" id="2.60.40.2500">
    <property type="match status" value="1"/>
</dbReference>
<dbReference type="RefSeq" id="WP_060239159.1">
    <property type="nucleotide sequence ID" value="NZ_LPJR01000002.1"/>
</dbReference>